<comment type="function">
    <text evidence="1">Possible role could be the docking of the LHC I antenna complex to the core complex.</text>
</comment>
<keyword evidence="7" id="KW-0812">Transmembrane</keyword>
<keyword evidence="5" id="KW-0602">Photosynthesis</keyword>
<keyword evidence="6" id="KW-0934">Plastid</keyword>
<dbReference type="Proteomes" id="UP001489004">
    <property type="component" value="Unassembled WGS sequence"/>
</dbReference>
<keyword evidence="8" id="KW-0603">Photosystem I</keyword>
<keyword evidence="10" id="KW-0472">Membrane</keyword>
<dbReference type="GO" id="GO:0009538">
    <property type="term" value="C:photosystem I reaction center"/>
    <property type="evidence" value="ECO:0007669"/>
    <property type="project" value="InterPro"/>
</dbReference>
<feature type="compositionally biased region" description="Basic and acidic residues" evidence="11">
    <location>
        <begin position="125"/>
        <end position="134"/>
    </location>
</feature>
<feature type="region of interest" description="Disordered" evidence="11">
    <location>
        <begin position="115"/>
        <end position="134"/>
    </location>
</feature>
<gene>
    <name evidence="12" type="ORF">WJX72_001337</name>
</gene>
<dbReference type="GO" id="GO:0015979">
    <property type="term" value="P:photosynthesis"/>
    <property type="evidence" value="ECO:0007669"/>
    <property type="project" value="UniProtKB-KW"/>
</dbReference>
<comment type="similarity">
    <text evidence="3">Belongs to the psaH family.</text>
</comment>
<accession>A0AAW1PW40</accession>
<evidence type="ECO:0000256" key="2">
    <source>
        <dbReference type="ARBA" id="ARBA00004581"/>
    </source>
</evidence>
<evidence type="ECO:0000256" key="8">
    <source>
        <dbReference type="ARBA" id="ARBA00022836"/>
    </source>
</evidence>
<comment type="subcellular location">
    <subcellularLocation>
        <location evidence="2">Plastid</location>
        <location evidence="2">Chloroplast thylakoid membrane</location>
        <topology evidence="2">Single-pass membrane protein</topology>
    </subcellularLocation>
</comment>
<dbReference type="Pfam" id="PF03244">
    <property type="entry name" value="PSI_PsaH"/>
    <property type="match status" value="1"/>
</dbReference>
<evidence type="ECO:0000313" key="13">
    <source>
        <dbReference type="Proteomes" id="UP001489004"/>
    </source>
</evidence>
<comment type="caution">
    <text evidence="12">The sequence shown here is derived from an EMBL/GenBank/DDBJ whole genome shotgun (WGS) entry which is preliminary data.</text>
</comment>
<evidence type="ECO:0000256" key="3">
    <source>
        <dbReference type="ARBA" id="ARBA00010155"/>
    </source>
</evidence>
<sequence length="134" mass="14438">MSFAVAAKTSTFVRGTPVQRPVARATARRAPRAAPARAKYGDESQFFDLDDLENTAGSWDLYGQEDDKRYPGLQAEFFNRAAGPLSRRESLLAFVGVGSVASILLWGAKGSKDVKLPIQNGPQKGGEKGPRGKI</sequence>
<evidence type="ECO:0000256" key="5">
    <source>
        <dbReference type="ARBA" id="ARBA00022531"/>
    </source>
</evidence>
<dbReference type="PANTHER" id="PTHR34787:SF1">
    <property type="entry name" value="PHOTOSYSTEM I REACTION CENTER SUBUNIT VI-2, CHLOROPLASTIC"/>
    <property type="match status" value="1"/>
</dbReference>
<protein>
    <submittedName>
        <fullName evidence="12">Uncharacterized protein</fullName>
    </submittedName>
</protein>
<name>A0AAW1PW40_9CHLO</name>
<reference evidence="12 13" key="1">
    <citation type="journal article" date="2024" name="Nat. Commun.">
        <title>Phylogenomics reveals the evolutionary origins of lichenization in chlorophyte algae.</title>
        <authorList>
            <person name="Puginier C."/>
            <person name="Libourel C."/>
            <person name="Otte J."/>
            <person name="Skaloud P."/>
            <person name="Haon M."/>
            <person name="Grisel S."/>
            <person name="Petersen M."/>
            <person name="Berrin J.G."/>
            <person name="Delaux P.M."/>
            <person name="Dal Grande F."/>
            <person name="Keller J."/>
        </authorList>
    </citation>
    <scope>NUCLEOTIDE SEQUENCE [LARGE SCALE GENOMIC DNA]</scope>
    <source>
        <strain evidence="12 13">SAG 2043</strain>
    </source>
</reference>
<dbReference type="GO" id="GO:0009535">
    <property type="term" value="C:chloroplast thylakoid membrane"/>
    <property type="evidence" value="ECO:0007669"/>
    <property type="project" value="UniProtKB-SubCell"/>
</dbReference>
<organism evidence="12 13">
    <name type="scientific">[Myrmecia] bisecta</name>
    <dbReference type="NCBI Taxonomy" id="41462"/>
    <lineage>
        <taxon>Eukaryota</taxon>
        <taxon>Viridiplantae</taxon>
        <taxon>Chlorophyta</taxon>
        <taxon>core chlorophytes</taxon>
        <taxon>Trebouxiophyceae</taxon>
        <taxon>Trebouxiales</taxon>
        <taxon>Trebouxiaceae</taxon>
        <taxon>Myrmecia</taxon>
    </lineage>
</organism>
<evidence type="ECO:0000256" key="4">
    <source>
        <dbReference type="ARBA" id="ARBA00022528"/>
    </source>
</evidence>
<dbReference type="EMBL" id="JALJOR010000007">
    <property type="protein sequence ID" value="KAK9814158.1"/>
    <property type="molecule type" value="Genomic_DNA"/>
</dbReference>
<keyword evidence="13" id="KW-1185">Reference proteome</keyword>
<feature type="region of interest" description="Disordered" evidence="11">
    <location>
        <begin position="18"/>
        <end position="39"/>
    </location>
</feature>
<keyword evidence="4" id="KW-0150">Chloroplast</keyword>
<evidence type="ECO:0000256" key="7">
    <source>
        <dbReference type="ARBA" id="ARBA00022692"/>
    </source>
</evidence>
<evidence type="ECO:0000256" key="1">
    <source>
        <dbReference type="ARBA" id="ARBA00002502"/>
    </source>
</evidence>
<keyword evidence="9" id="KW-0793">Thylakoid</keyword>
<dbReference type="InterPro" id="IPR004928">
    <property type="entry name" value="PSI_PsaH"/>
</dbReference>
<dbReference type="AlphaFoldDB" id="A0AAW1PW40"/>
<evidence type="ECO:0000256" key="9">
    <source>
        <dbReference type="ARBA" id="ARBA00023078"/>
    </source>
</evidence>
<proteinExistence type="inferred from homology"/>
<dbReference type="PANTHER" id="PTHR34787">
    <property type="entry name" value="PHOTOSYSTEM I REACTION CENTER SUBUNIT VI-2, CHLOROPLASTIC"/>
    <property type="match status" value="1"/>
</dbReference>
<evidence type="ECO:0000313" key="12">
    <source>
        <dbReference type="EMBL" id="KAK9814158.1"/>
    </source>
</evidence>
<evidence type="ECO:0000256" key="10">
    <source>
        <dbReference type="ARBA" id="ARBA00023136"/>
    </source>
</evidence>
<evidence type="ECO:0000256" key="6">
    <source>
        <dbReference type="ARBA" id="ARBA00022640"/>
    </source>
</evidence>
<evidence type="ECO:0000256" key="11">
    <source>
        <dbReference type="SAM" id="MobiDB-lite"/>
    </source>
</evidence>